<dbReference type="SUPFAM" id="SSF53850">
    <property type="entry name" value="Periplasmic binding protein-like II"/>
    <property type="match status" value="1"/>
</dbReference>
<dbReference type="EMBL" id="QGGV01000002">
    <property type="protein sequence ID" value="PWK57923.1"/>
    <property type="molecule type" value="Genomic_DNA"/>
</dbReference>
<evidence type="ECO:0000313" key="1">
    <source>
        <dbReference type="EMBL" id="PWK57923.1"/>
    </source>
</evidence>
<evidence type="ECO:0008006" key="3">
    <source>
        <dbReference type="Google" id="ProtNLM"/>
    </source>
</evidence>
<reference evidence="1 2" key="1">
    <citation type="submission" date="2018-05" db="EMBL/GenBank/DDBJ databases">
        <title>Genomic Encyclopedia of Type Strains, Phase IV (KMG-IV): sequencing the most valuable type-strain genomes for metagenomic binning, comparative biology and taxonomic classification.</title>
        <authorList>
            <person name="Goeker M."/>
        </authorList>
    </citation>
    <scope>NUCLEOTIDE SEQUENCE [LARGE SCALE GENOMIC DNA]</scope>
    <source>
        <strain evidence="1 2">DSM 103371</strain>
    </source>
</reference>
<proteinExistence type="predicted"/>
<name>A0A316GBG6_9RHOB</name>
<evidence type="ECO:0000313" key="2">
    <source>
        <dbReference type="Proteomes" id="UP000245390"/>
    </source>
</evidence>
<comment type="caution">
    <text evidence="1">The sequence shown here is derived from an EMBL/GenBank/DDBJ whole genome shotgun (WGS) entry which is preliminary data.</text>
</comment>
<dbReference type="Proteomes" id="UP000245390">
    <property type="component" value="Unassembled WGS sequence"/>
</dbReference>
<organism evidence="1 2">
    <name type="scientific">Silicimonas algicola</name>
    <dbReference type="NCBI Taxonomy" id="1826607"/>
    <lineage>
        <taxon>Bacteria</taxon>
        <taxon>Pseudomonadati</taxon>
        <taxon>Pseudomonadota</taxon>
        <taxon>Alphaproteobacteria</taxon>
        <taxon>Rhodobacterales</taxon>
        <taxon>Paracoccaceae</taxon>
    </lineage>
</organism>
<gene>
    <name evidence="1" type="ORF">C8D95_102573</name>
</gene>
<accession>A0A316GBG6</accession>
<protein>
    <recommendedName>
        <fullName evidence="3">LysR substrate binding domain-containing protein</fullName>
    </recommendedName>
</protein>
<keyword evidence="2" id="KW-1185">Reference proteome</keyword>
<dbReference type="AlphaFoldDB" id="A0A316GBG6"/>
<sequence>MRARGGGAHLASDSFLMLASLVALGRGRALLPVFFGDIWPGIERIDMPHNLAPVPVWVASHRDYARSGRLRRVRKVLLEGLTALGPRMMGEADTTPSARRSA</sequence>